<proteinExistence type="predicted"/>
<dbReference type="Proteomes" id="UP000005143">
    <property type="component" value="Unassembled WGS sequence"/>
</dbReference>
<dbReference type="PATRIC" id="fig|1097667.3.peg.2731"/>
<accession>H0E7E9</accession>
<sequence>MLLLVGSGRRGRSGRAAFAVGSSLRRRAVVEPTKRSCASRRRQPGRCTSATDQTAQGGRARRAAPSVRRVSAAIDP</sequence>
<comment type="caution">
    <text evidence="2">The sequence shown here is derived from an EMBL/GenBank/DDBJ whole genome shotgun (WGS) entry which is preliminary data.</text>
</comment>
<name>H0E7E9_9ACTN</name>
<evidence type="ECO:0000313" key="2">
    <source>
        <dbReference type="EMBL" id="EHN10408.1"/>
    </source>
</evidence>
<evidence type="ECO:0000313" key="3">
    <source>
        <dbReference type="Proteomes" id="UP000005143"/>
    </source>
</evidence>
<feature type="compositionally biased region" description="Polar residues" evidence="1">
    <location>
        <begin position="46"/>
        <end position="56"/>
    </location>
</feature>
<protein>
    <submittedName>
        <fullName evidence="2">Uncharacterized protein</fullName>
    </submittedName>
</protein>
<reference evidence="2 3" key="1">
    <citation type="journal article" date="2013" name="Biodegradation">
        <title>Quantitative proteomic analysis of ibuprofen-degrading Patulibacter sp. strain I11.</title>
        <authorList>
            <person name="Almeida B."/>
            <person name="Kjeldal H."/>
            <person name="Lolas I."/>
            <person name="Knudsen A.D."/>
            <person name="Carvalho G."/>
            <person name="Nielsen K.L."/>
            <person name="Barreto Crespo M.T."/>
            <person name="Stensballe A."/>
            <person name="Nielsen J.L."/>
        </authorList>
    </citation>
    <scope>NUCLEOTIDE SEQUENCE [LARGE SCALE GENOMIC DNA]</scope>
    <source>
        <strain evidence="2 3">I11</strain>
    </source>
</reference>
<feature type="region of interest" description="Disordered" evidence="1">
    <location>
        <begin position="29"/>
        <end position="76"/>
    </location>
</feature>
<evidence type="ECO:0000256" key="1">
    <source>
        <dbReference type="SAM" id="MobiDB-lite"/>
    </source>
</evidence>
<organism evidence="2 3">
    <name type="scientific">Patulibacter medicamentivorans</name>
    <dbReference type="NCBI Taxonomy" id="1097667"/>
    <lineage>
        <taxon>Bacteria</taxon>
        <taxon>Bacillati</taxon>
        <taxon>Actinomycetota</taxon>
        <taxon>Thermoleophilia</taxon>
        <taxon>Solirubrobacterales</taxon>
        <taxon>Patulibacteraceae</taxon>
        <taxon>Patulibacter</taxon>
    </lineage>
</organism>
<feature type="compositionally biased region" description="Low complexity" evidence="1">
    <location>
        <begin position="63"/>
        <end position="76"/>
    </location>
</feature>
<gene>
    <name evidence="2" type="ORF">PAI11_27510</name>
</gene>
<dbReference type="AlphaFoldDB" id="H0E7E9"/>
<dbReference type="EMBL" id="AGUD01000223">
    <property type="protein sequence ID" value="EHN10408.1"/>
    <property type="molecule type" value="Genomic_DNA"/>
</dbReference>
<keyword evidence="3" id="KW-1185">Reference proteome</keyword>